<comment type="caution">
    <text evidence="1">The sequence shown here is derived from an EMBL/GenBank/DDBJ whole genome shotgun (WGS) entry which is preliminary data.</text>
</comment>
<name>A0A433JIA7_9GAMM</name>
<dbReference type="SUPFAM" id="SSF117396">
    <property type="entry name" value="TM1631-like"/>
    <property type="match status" value="1"/>
</dbReference>
<evidence type="ECO:0000313" key="1">
    <source>
        <dbReference type="EMBL" id="RUQ85013.1"/>
    </source>
</evidence>
<dbReference type="PANTHER" id="PTHR30348:SF4">
    <property type="entry name" value="DUF72 DOMAIN-CONTAINING PROTEIN"/>
    <property type="match status" value="1"/>
</dbReference>
<dbReference type="EMBL" id="RZGR01000023">
    <property type="protein sequence ID" value="RUQ85013.1"/>
    <property type="molecule type" value="Genomic_DNA"/>
</dbReference>
<dbReference type="Gene3D" id="3.20.20.410">
    <property type="entry name" value="Protein of unknown function UPF0759"/>
    <property type="match status" value="1"/>
</dbReference>
<accession>A0A433JIA7</accession>
<organism evidence="1 2">
    <name type="scientific">Legionella septentrionalis</name>
    <dbReference type="NCBI Taxonomy" id="2498109"/>
    <lineage>
        <taxon>Bacteria</taxon>
        <taxon>Pseudomonadati</taxon>
        <taxon>Pseudomonadota</taxon>
        <taxon>Gammaproteobacteria</taxon>
        <taxon>Legionellales</taxon>
        <taxon>Legionellaceae</taxon>
        <taxon>Legionella</taxon>
    </lineage>
</organism>
<dbReference type="InterPro" id="IPR036520">
    <property type="entry name" value="UPF0759_sf"/>
</dbReference>
<dbReference type="Proteomes" id="UP000288012">
    <property type="component" value="Unassembled WGS sequence"/>
</dbReference>
<dbReference type="AlphaFoldDB" id="A0A433JIA7"/>
<keyword evidence="2" id="KW-1185">Reference proteome</keyword>
<dbReference type="PANTHER" id="PTHR30348">
    <property type="entry name" value="UNCHARACTERIZED PROTEIN YECE"/>
    <property type="match status" value="1"/>
</dbReference>
<gene>
    <name evidence="1" type="ORF">EKM59_07970</name>
</gene>
<protein>
    <submittedName>
        <fullName evidence="1">DUF72 domain-containing protein</fullName>
    </submittedName>
</protein>
<dbReference type="InterPro" id="IPR002763">
    <property type="entry name" value="DUF72"/>
</dbReference>
<sequence>MIARSGSGAGSINFEDTKMEDHFQIGTSGWSFNSWKGQFYPKDLKAKEWLPFYAQYFTSVELNNSFYQLPKLNSVKTWCESTPQDFIFSLKAHRYITHMKRLNDSKESLDKMLEIFAAFDAKLGPILFQFPPSFSLDLSRLQDFLKHLSREYRYTFEFRNKSWFCAAVYALLEKQHISLCFYDYKNYQAPEILTSDLVYIRLHGPQQQPYHGSYSRTMLTDYAEKLISWRKQNRHIFCYFDNDEKACAPKNALYLKEQLTRKQQDLLYLKNMDNGVSHEQ</sequence>
<dbReference type="OrthoDB" id="9780310at2"/>
<evidence type="ECO:0000313" key="2">
    <source>
        <dbReference type="Proteomes" id="UP000288012"/>
    </source>
</evidence>
<proteinExistence type="predicted"/>
<reference evidence="1 2" key="1">
    <citation type="submission" date="2018-12" db="EMBL/GenBank/DDBJ databases">
        <title>Legionella sp,whole genome shotgun sequence.</title>
        <authorList>
            <person name="Wu H."/>
        </authorList>
    </citation>
    <scope>NUCLEOTIDE SEQUENCE [LARGE SCALE GENOMIC DNA]</scope>
    <source>
        <strain evidence="2">km714</strain>
    </source>
</reference>
<dbReference type="Pfam" id="PF01904">
    <property type="entry name" value="DUF72"/>
    <property type="match status" value="1"/>
</dbReference>